<dbReference type="Pfam" id="PF13673">
    <property type="entry name" value="Acetyltransf_10"/>
    <property type="match status" value="1"/>
</dbReference>
<comment type="caution">
    <text evidence="2">The sequence shown here is derived from an EMBL/GenBank/DDBJ whole genome shotgun (WGS) entry which is preliminary data.</text>
</comment>
<reference evidence="2" key="1">
    <citation type="submission" date="2021-03" db="EMBL/GenBank/DDBJ databases">
        <title>Plesiomonas shigelloides zfcc0051, isolated from zebrafish feces.</title>
        <authorList>
            <person name="Vanderhoek Z."/>
            <person name="Gaulke C."/>
        </authorList>
    </citation>
    <scope>NUCLEOTIDE SEQUENCE</scope>
    <source>
        <strain evidence="2">Zfcc0051</strain>
    </source>
</reference>
<dbReference type="InterPro" id="IPR000182">
    <property type="entry name" value="GNAT_dom"/>
</dbReference>
<feature type="domain" description="N-acetyltransferase" evidence="1">
    <location>
        <begin position="13"/>
        <end position="163"/>
    </location>
</feature>
<dbReference type="Gene3D" id="3.40.630.30">
    <property type="match status" value="1"/>
</dbReference>
<dbReference type="PROSITE" id="PS51186">
    <property type="entry name" value="GNAT"/>
    <property type="match status" value="1"/>
</dbReference>
<dbReference type="EMBL" id="JAFNAA010000002">
    <property type="protein sequence ID" value="MBO1106956.1"/>
    <property type="molecule type" value="Genomic_DNA"/>
</dbReference>
<gene>
    <name evidence="2" type="ORF">J2R62_01745</name>
</gene>
<evidence type="ECO:0000313" key="2">
    <source>
        <dbReference type="EMBL" id="MBO1106956.1"/>
    </source>
</evidence>
<protein>
    <submittedName>
        <fullName evidence="2">GNAT family N-acetyltransferase</fullName>
    </submittedName>
</protein>
<sequence>MSSCSPSLQWKACTFAELSSTELYQLLQLRAEVFVVEQACAYQDIDGLDLLPQTYHVLGYDGETLAAYLRIMAPGTVGHGELDSSMPVIGRVITRAPFRGKGIGHDLIQQGIMLCEQHWPGASIHLSAQAHLQGYYGQHGFEACGEGYLEDGIPHIGMNRLGH</sequence>
<proteinExistence type="predicted"/>
<evidence type="ECO:0000259" key="1">
    <source>
        <dbReference type="PROSITE" id="PS51186"/>
    </source>
</evidence>
<name>A0A8I1W4K6_PLESH</name>
<evidence type="ECO:0000313" key="3">
    <source>
        <dbReference type="Proteomes" id="UP000664658"/>
    </source>
</evidence>
<organism evidence="2 3">
    <name type="scientific">Plesiomonas shigelloides</name>
    <name type="common">Aeromonas shigelloides</name>
    <dbReference type="NCBI Taxonomy" id="703"/>
    <lineage>
        <taxon>Bacteria</taxon>
        <taxon>Pseudomonadati</taxon>
        <taxon>Pseudomonadota</taxon>
        <taxon>Gammaproteobacteria</taxon>
        <taxon>Enterobacterales</taxon>
        <taxon>Enterobacteriaceae</taxon>
        <taxon>Plesiomonas</taxon>
    </lineage>
</organism>
<dbReference type="Proteomes" id="UP000664658">
    <property type="component" value="Unassembled WGS sequence"/>
</dbReference>
<dbReference type="RefSeq" id="WP_152147407.1">
    <property type="nucleotide sequence ID" value="NZ_JAFNAA010000002.1"/>
</dbReference>
<keyword evidence="2" id="KW-0808">Transferase</keyword>
<dbReference type="AlphaFoldDB" id="A0A8I1W4K6"/>
<dbReference type="SUPFAM" id="SSF55729">
    <property type="entry name" value="Acyl-CoA N-acyltransferases (Nat)"/>
    <property type="match status" value="1"/>
</dbReference>
<dbReference type="GO" id="GO:0016747">
    <property type="term" value="F:acyltransferase activity, transferring groups other than amino-acyl groups"/>
    <property type="evidence" value="ECO:0007669"/>
    <property type="project" value="InterPro"/>
</dbReference>
<dbReference type="InterPro" id="IPR016181">
    <property type="entry name" value="Acyl_CoA_acyltransferase"/>
</dbReference>
<accession>A0A8I1W4K6</accession>